<dbReference type="STRING" id="717646.M2MHF0"/>
<dbReference type="EMBL" id="KB445556">
    <property type="protein sequence ID" value="EMC96016.1"/>
    <property type="molecule type" value="Genomic_DNA"/>
</dbReference>
<dbReference type="KEGG" id="bcom:BAUCODRAFT_148854"/>
<dbReference type="SMART" id="SM00471">
    <property type="entry name" value="HDc"/>
    <property type="match status" value="1"/>
</dbReference>
<feature type="region of interest" description="Disordered" evidence="1">
    <location>
        <begin position="9"/>
        <end position="30"/>
    </location>
</feature>
<dbReference type="SUPFAM" id="SSF109604">
    <property type="entry name" value="HD-domain/PDEase-like"/>
    <property type="match status" value="1"/>
</dbReference>
<dbReference type="OMA" id="HPDWEGI"/>
<dbReference type="InterPro" id="IPR003607">
    <property type="entry name" value="HD/PDEase_dom"/>
</dbReference>
<dbReference type="eggNOG" id="ENOG502SRKJ">
    <property type="taxonomic scope" value="Eukaryota"/>
</dbReference>
<organism evidence="3 4">
    <name type="scientific">Baudoinia panamericana (strain UAMH 10762)</name>
    <name type="common">Angels' share fungus</name>
    <name type="synonym">Baudoinia compniacensis (strain UAMH 10762)</name>
    <dbReference type="NCBI Taxonomy" id="717646"/>
    <lineage>
        <taxon>Eukaryota</taxon>
        <taxon>Fungi</taxon>
        <taxon>Dikarya</taxon>
        <taxon>Ascomycota</taxon>
        <taxon>Pezizomycotina</taxon>
        <taxon>Dothideomycetes</taxon>
        <taxon>Dothideomycetidae</taxon>
        <taxon>Mycosphaerellales</taxon>
        <taxon>Teratosphaeriaceae</taxon>
        <taxon>Baudoinia</taxon>
    </lineage>
</organism>
<dbReference type="Gene3D" id="1.10.3210.10">
    <property type="entry name" value="Hypothetical protein af1432"/>
    <property type="match status" value="1"/>
</dbReference>
<gene>
    <name evidence="3" type="ORF">BAUCODRAFT_148854</name>
</gene>
<evidence type="ECO:0000256" key="1">
    <source>
        <dbReference type="SAM" id="MobiDB-lite"/>
    </source>
</evidence>
<proteinExistence type="predicted"/>
<dbReference type="Proteomes" id="UP000011761">
    <property type="component" value="Unassembled WGS sequence"/>
</dbReference>
<dbReference type="CDD" id="cd00077">
    <property type="entry name" value="HDc"/>
    <property type="match status" value="1"/>
</dbReference>
<accession>M2MHF0</accession>
<protein>
    <recommendedName>
        <fullName evidence="2">HD/PDEase domain-containing protein</fullName>
    </recommendedName>
</protein>
<feature type="domain" description="HD/PDEase" evidence="2">
    <location>
        <begin position="51"/>
        <end position="219"/>
    </location>
</feature>
<name>M2MHF0_BAUPA</name>
<reference evidence="3 4" key="1">
    <citation type="journal article" date="2012" name="PLoS Pathog.">
        <title>Diverse lifestyles and strategies of plant pathogenesis encoded in the genomes of eighteen Dothideomycetes fungi.</title>
        <authorList>
            <person name="Ohm R.A."/>
            <person name="Feau N."/>
            <person name="Henrissat B."/>
            <person name="Schoch C.L."/>
            <person name="Horwitz B.A."/>
            <person name="Barry K.W."/>
            <person name="Condon B.J."/>
            <person name="Copeland A.C."/>
            <person name="Dhillon B."/>
            <person name="Glaser F."/>
            <person name="Hesse C.N."/>
            <person name="Kosti I."/>
            <person name="LaButti K."/>
            <person name="Lindquist E.A."/>
            <person name="Lucas S."/>
            <person name="Salamov A.A."/>
            <person name="Bradshaw R.E."/>
            <person name="Ciuffetti L."/>
            <person name="Hamelin R.C."/>
            <person name="Kema G.H.J."/>
            <person name="Lawrence C."/>
            <person name="Scott J.A."/>
            <person name="Spatafora J.W."/>
            <person name="Turgeon B.G."/>
            <person name="de Wit P.J.G.M."/>
            <person name="Zhong S."/>
            <person name="Goodwin S.B."/>
            <person name="Grigoriev I.V."/>
        </authorList>
    </citation>
    <scope>NUCLEOTIDE SEQUENCE [LARGE SCALE GENOMIC DNA]</scope>
    <source>
        <strain evidence="3 4">UAMH 10762</strain>
    </source>
</reference>
<dbReference type="InterPro" id="IPR006674">
    <property type="entry name" value="HD_domain"/>
</dbReference>
<dbReference type="Pfam" id="PF01966">
    <property type="entry name" value="HD"/>
    <property type="match status" value="1"/>
</dbReference>
<keyword evidence="4" id="KW-1185">Reference proteome</keyword>
<dbReference type="PANTHER" id="PTHR35569:SF1">
    <property type="entry name" value="CYANAMIDE HYDRATASE DDI2-RELATED"/>
    <property type="match status" value="1"/>
</dbReference>
<dbReference type="OrthoDB" id="2378324at2759"/>
<dbReference type="AlphaFoldDB" id="M2MHF0"/>
<dbReference type="GeneID" id="19108893"/>
<evidence type="ECO:0000313" key="4">
    <source>
        <dbReference type="Proteomes" id="UP000011761"/>
    </source>
</evidence>
<dbReference type="RefSeq" id="XP_007677279.1">
    <property type="nucleotide sequence ID" value="XM_007679089.1"/>
</dbReference>
<sequence>MCNLRATLAPHTGRTGATGPSAPGEPEGTYPDCVPPDPLSRGAYVYTSSHLHPVILNHSLRVYLFARNLAIRELTPISPPLLFVACLYHDMGTAEPHDGAQRFEVEGADAAVEYLQSHSHSHSHDSDDDDAITDEQIHDVWVAIACHTSAGIAERISPLARLVRLGVLMDFKKGSALALTEAGEVEEHEAALERGEIEMILSVAVVEQALRRPGEEQIVKAPPASWPGVLVRSKLENPGWEGINKAF</sequence>
<dbReference type="HOGENOM" id="CLU_070871_3_1_1"/>
<evidence type="ECO:0000259" key="2">
    <source>
        <dbReference type="SMART" id="SM00471"/>
    </source>
</evidence>
<dbReference type="PANTHER" id="PTHR35569">
    <property type="entry name" value="CYANAMIDE HYDRATASE DDI2-RELATED"/>
    <property type="match status" value="1"/>
</dbReference>
<evidence type="ECO:0000313" key="3">
    <source>
        <dbReference type="EMBL" id="EMC96016.1"/>
    </source>
</evidence>